<dbReference type="Pfam" id="PF05954">
    <property type="entry name" value="Phage_GPD"/>
    <property type="match status" value="1"/>
</dbReference>
<feature type="domain" description="Putative type VI secretion system Rhs element associated Vgr" evidence="3">
    <location>
        <begin position="627"/>
        <end position="706"/>
    </location>
</feature>
<sequence>MLSQRARLHQLYVGADVLPFDALYPVTFLWQSSIHQHAVGSILAYTQCFLDSDACLSLIGTPVCLTTLTAARKPTYRCGHIRAVHYQHSDGAIHFYSLDVASPDWQLTQSIHTRSFVNQSTLDIITAILGDYDFEWQLSDPLLSSEQLTAPLAMRSQFDVSDYEFITGLLADIGISALWINGDSADNLGHWQLINTLEDSTLEPVSYRYAASSVQSGSDIVDELQIRAKQRGTSIVAVRADGLSADTLYEGQAYDDSALAMQDKTVLLGAPSRVDSDAAATRMAKQWVAANTCNREYYTAAGSMRGMHIGNRVHIDNLSTVHTLASYCTALTMIGIEPDSDSVSYHHASFIADWLTRTSKHAHQSSQQQTDILHTVSTVHQSYAAIPQYGIDIAQDTGVWVIATLLDSAIPYCPYPSKHAFVSSTYTGVSQACTGDQTTSASPSYASEVTDDGLQRTITTPVSAGISPHDDGVTPPLRSLQLSSGATHGWQFTPRLGQSVLLNHWYGDKDSPVISRSLYDGIGMGDTDDKDITSRDSGLSNRHNLQNGSSPRWHGGGLGHSQIKDDDAHSGWITGIAQYGLNDQSEVSLLFDDTPNQISMQWSVNTASRANAQTPTSTSSATFSPDEHILELGVLRHRYSNHQSTSSGQGINLATDHGLQATADSGVLLSTFGIRHSQSEHESAWVNDAGQRQLKLGAELSETLMEAKQAHLQSTQEISSANASIKAFETAAQVIDETLNTEVLGAADVLLVSRDSILASSSNTLWTAKTIVRQSGATQSDVVAGNYTLTADRIESLSGIAGQAALSGLNISANTKPVAIQAQGGELQLHSQQGMTIGSESGQVNIASPKRIKFQTSAGASLTIDESGIKLVCPGEIKVNAVKKSLVMGGKVNAPMIALPTSGLFSKAFDLKKLIPQDLIDQGISYKLINKTRGTEVEGKLDEEGQTLRVFGDKAEKVELEILGNVNHKGEIKVTDVSDQIECDNCSIEDLFEDCGDNHAHDEDDFDC</sequence>
<dbReference type="Gene3D" id="2.30.110.50">
    <property type="match status" value="1"/>
</dbReference>
<dbReference type="Proteomes" id="UP000664161">
    <property type="component" value="Unassembled WGS sequence"/>
</dbReference>
<feature type="compositionally biased region" description="Polar residues" evidence="1">
    <location>
        <begin position="535"/>
        <end position="550"/>
    </location>
</feature>
<gene>
    <name evidence="4" type="ORF">J3491_08605</name>
</gene>
<comment type="caution">
    <text evidence="4">The sequence shown here is derived from an EMBL/GenBank/DDBJ whole genome shotgun (WGS) entry which is preliminary data.</text>
</comment>
<feature type="region of interest" description="Disordered" evidence="1">
    <location>
        <begin position="529"/>
        <end position="561"/>
    </location>
</feature>
<dbReference type="AlphaFoldDB" id="A0AAW4IXA1"/>
<reference evidence="4 5" key="1">
    <citation type="submission" date="2021-03" db="EMBL/GenBank/DDBJ databases">
        <authorList>
            <person name="Shang D.-D."/>
            <person name="Du Z.-J."/>
            <person name="Chen G.-J."/>
        </authorList>
    </citation>
    <scope>NUCLEOTIDE SEQUENCE [LARGE SCALE GENOMIC DNA]</scope>
    <source>
        <strain evidence="4 5">F2608</strain>
    </source>
</reference>
<evidence type="ECO:0000256" key="1">
    <source>
        <dbReference type="SAM" id="MobiDB-lite"/>
    </source>
</evidence>
<dbReference type="EMBL" id="JAGBKN010000017">
    <property type="protein sequence ID" value="MBO1517392.1"/>
    <property type="molecule type" value="Genomic_DNA"/>
</dbReference>
<name>A0AAW4IXA1_9GAMM</name>
<dbReference type="Gene3D" id="4.10.220.110">
    <property type="match status" value="1"/>
</dbReference>
<evidence type="ECO:0000313" key="4">
    <source>
        <dbReference type="EMBL" id="MBO1517392.1"/>
    </source>
</evidence>
<dbReference type="RefSeq" id="WP_207969850.1">
    <property type="nucleotide sequence ID" value="NZ_JAGBKN010000017.1"/>
</dbReference>
<organism evidence="4 5">
    <name type="scientific">Psychrobacter halodurans</name>
    <dbReference type="NCBI Taxonomy" id="2818439"/>
    <lineage>
        <taxon>Bacteria</taxon>
        <taxon>Pseudomonadati</taxon>
        <taxon>Pseudomonadota</taxon>
        <taxon>Gammaproteobacteria</taxon>
        <taxon>Moraxellales</taxon>
        <taxon>Moraxellaceae</taxon>
        <taxon>Psychrobacter</taxon>
    </lineage>
</organism>
<dbReference type="InterPro" id="IPR028244">
    <property type="entry name" value="T6SS_Rhs_Vgr_dom"/>
</dbReference>
<keyword evidence="5" id="KW-1185">Reference proteome</keyword>
<protein>
    <submittedName>
        <fullName evidence="4">DUF2345 domain-containing protein</fullName>
    </submittedName>
</protein>
<feature type="domain" description="DUF2345" evidence="2">
    <location>
        <begin position="744"/>
        <end position="886"/>
    </location>
</feature>
<evidence type="ECO:0000259" key="2">
    <source>
        <dbReference type="Pfam" id="PF10106"/>
    </source>
</evidence>
<proteinExistence type="predicted"/>
<dbReference type="Pfam" id="PF10106">
    <property type="entry name" value="DUF2345"/>
    <property type="match status" value="1"/>
</dbReference>
<dbReference type="Pfam" id="PF13296">
    <property type="entry name" value="T6SS_Vgr"/>
    <property type="match status" value="1"/>
</dbReference>
<dbReference type="InterPro" id="IPR037026">
    <property type="entry name" value="Vgr_OB-fold_dom_sf"/>
</dbReference>
<evidence type="ECO:0000259" key="3">
    <source>
        <dbReference type="Pfam" id="PF13296"/>
    </source>
</evidence>
<dbReference type="Gene3D" id="2.40.50.230">
    <property type="entry name" value="Gp5 N-terminal domain"/>
    <property type="match status" value="1"/>
</dbReference>
<dbReference type="Gene3D" id="3.55.50.10">
    <property type="entry name" value="Baseplate protein-like domains"/>
    <property type="match status" value="1"/>
</dbReference>
<dbReference type="InterPro" id="IPR018769">
    <property type="entry name" value="VgrG2_DUF2345"/>
</dbReference>
<evidence type="ECO:0000313" key="5">
    <source>
        <dbReference type="Proteomes" id="UP000664161"/>
    </source>
</evidence>
<dbReference type="SUPFAM" id="SSF69279">
    <property type="entry name" value="Phage tail proteins"/>
    <property type="match status" value="1"/>
</dbReference>
<dbReference type="SUPFAM" id="SSF69255">
    <property type="entry name" value="gp5 N-terminal domain-like"/>
    <property type="match status" value="1"/>
</dbReference>
<accession>A0AAW4IXA1</accession>